<evidence type="ECO:0000313" key="1">
    <source>
        <dbReference type="EMBL" id="MCZ3621901.1"/>
    </source>
</evidence>
<dbReference type="InterPro" id="IPR008489">
    <property type="entry name" value="DUF771"/>
</dbReference>
<organism evidence="1 2">
    <name type="scientific">Lactobacillus mulieris</name>
    <dbReference type="NCBI Taxonomy" id="2508708"/>
    <lineage>
        <taxon>Bacteria</taxon>
        <taxon>Bacillati</taxon>
        <taxon>Bacillota</taxon>
        <taxon>Bacilli</taxon>
        <taxon>Lactobacillales</taxon>
        <taxon>Lactobacillaceae</taxon>
        <taxon>Lactobacillus</taxon>
    </lineage>
</organism>
<sequence>MGLINEGLLEEMIKKVVKEQRVEFEEDLTGKTVDLDYFRKNYCGSKSSEWVRTFIFDKFPETNVDNGGWVVNPRRGASARSGRKTIIFLKPASEWIEKNKTRINWNASLSS</sequence>
<dbReference type="RefSeq" id="WP_048588001.1">
    <property type="nucleotide sequence ID" value="NZ_CABMGH010000030.1"/>
</dbReference>
<accession>A0ABT4K1E9</accession>
<gene>
    <name evidence="1" type="ORF">L2772_03315</name>
</gene>
<reference evidence="1 2" key="1">
    <citation type="submission" date="2022-01" db="EMBL/GenBank/DDBJ databases">
        <title>VMRC isolate genome collection.</title>
        <authorList>
            <person name="France M."/>
            <person name="Rutt L."/>
            <person name="Humphrys M."/>
            <person name="Ravel J."/>
        </authorList>
    </citation>
    <scope>NUCLEOTIDE SEQUENCE [LARGE SCALE GENOMIC DNA]</scope>
    <source>
        <strain evidence="1 2">C0172B4</strain>
    </source>
</reference>
<proteinExistence type="predicted"/>
<protein>
    <submittedName>
        <fullName evidence="1">DUF771 domain-containing protein</fullName>
    </submittedName>
</protein>
<dbReference type="EMBL" id="JAKHPW010000002">
    <property type="protein sequence ID" value="MCZ3621901.1"/>
    <property type="molecule type" value="Genomic_DNA"/>
</dbReference>
<evidence type="ECO:0000313" key="2">
    <source>
        <dbReference type="Proteomes" id="UP001211420"/>
    </source>
</evidence>
<dbReference type="Pfam" id="PF05595">
    <property type="entry name" value="DUF771"/>
    <property type="match status" value="1"/>
</dbReference>
<dbReference type="Proteomes" id="UP001211420">
    <property type="component" value="Unassembled WGS sequence"/>
</dbReference>
<comment type="caution">
    <text evidence="1">The sequence shown here is derived from an EMBL/GenBank/DDBJ whole genome shotgun (WGS) entry which is preliminary data.</text>
</comment>
<keyword evidence="2" id="KW-1185">Reference proteome</keyword>
<name>A0ABT4K1E9_9LACO</name>